<evidence type="ECO:0000259" key="4">
    <source>
        <dbReference type="PROSITE" id="PS01124"/>
    </source>
</evidence>
<keyword evidence="2" id="KW-0238">DNA-binding</keyword>
<feature type="domain" description="HTH araC/xylS-type" evidence="4">
    <location>
        <begin position="8"/>
        <end position="106"/>
    </location>
</feature>
<dbReference type="EMBL" id="JAVGVR010000001">
    <property type="protein sequence ID" value="MDQ6597894.1"/>
    <property type="molecule type" value="Genomic_DNA"/>
</dbReference>
<evidence type="ECO:0000256" key="3">
    <source>
        <dbReference type="ARBA" id="ARBA00023163"/>
    </source>
</evidence>
<dbReference type="InterPro" id="IPR009057">
    <property type="entry name" value="Homeodomain-like_sf"/>
</dbReference>
<dbReference type="Gene3D" id="1.10.10.60">
    <property type="entry name" value="Homeodomain-like"/>
    <property type="match status" value="2"/>
</dbReference>
<dbReference type="InterPro" id="IPR050959">
    <property type="entry name" value="MarA-like"/>
</dbReference>
<dbReference type="InterPro" id="IPR010499">
    <property type="entry name" value="AraC_E-bd"/>
</dbReference>
<evidence type="ECO:0000256" key="2">
    <source>
        <dbReference type="ARBA" id="ARBA00023125"/>
    </source>
</evidence>
<dbReference type="AlphaFoldDB" id="A0AA90QXB8"/>
<dbReference type="InterPro" id="IPR011256">
    <property type="entry name" value="Reg_factor_effector_dom_sf"/>
</dbReference>
<comment type="caution">
    <text evidence="5">The sequence shown here is derived from an EMBL/GenBank/DDBJ whole genome shotgun (WGS) entry which is preliminary data.</text>
</comment>
<name>A0AA90QXB8_9BACI</name>
<dbReference type="GO" id="GO:0043565">
    <property type="term" value="F:sequence-specific DNA binding"/>
    <property type="evidence" value="ECO:0007669"/>
    <property type="project" value="InterPro"/>
</dbReference>
<protein>
    <submittedName>
        <fullName evidence="5">AraC family transcriptional regulator</fullName>
    </submittedName>
</protein>
<dbReference type="InterPro" id="IPR018060">
    <property type="entry name" value="HTH_AraC"/>
</dbReference>
<evidence type="ECO:0000313" key="6">
    <source>
        <dbReference type="Proteomes" id="UP001178888"/>
    </source>
</evidence>
<evidence type="ECO:0000313" key="5">
    <source>
        <dbReference type="EMBL" id="MDQ6597894.1"/>
    </source>
</evidence>
<dbReference type="PANTHER" id="PTHR47504:SF5">
    <property type="entry name" value="RIGHT ORIGIN-BINDING PROTEIN"/>
    <property type="match status" value="1"/>
</dbReference>
<dbReference type="SMART" id="SM00871">
    <property type="entry name" value="AraC_E_bind"/>
    <property type="match status" value="1"/>
</dbReference>
<dbReference type="SUPFAM" id="SSF46689">
    <property type="entry name" value="Homeodomain-like"/>
    <property type="match status" value="2"/>
</dbReference>
<dbReference type="GO" id="GO:0003700">
    <property type="term" value="F:DNA-binding transcription factor activity"/>
    <property type="evidence" value="ECO:0007669"/>
    <property type="project" value="InterPro"/>
</dbReference>
<dbReference type="Pfam" id="PF12833">
    <property type="entry name" value="HTH_18"/>
    <property type="match status" value="1"/>
</dbReference>
<keyword evidence="1" id="KW-0805">Transcription regulation</keyword>
<organism evidence="5 6">
    <name type="scientific">Bacillus salipaludis</name>
    <dbReference type="NCBI Taxonomy" id="2547811"/>
    <lineage>
        <taxon>Bacteria</taxon>
        <taxon>Bacillati</taxon>
        <taxon>Bacillota</taxon>
        <taxon>Bacilli</taxon>
        <taxon>Bacillales</taxon>
        <taxon>Bacillaceae</taxon>
        <taxon>Bacillus</taxon>
    </lineage>
</organism>
<dbReference type="Proteomes" id="UP001178888">
    <property type="component" value="Unassembled WGS sequence"/>
</dbReference>
<dbReference type="PROSITE" id="PS01124">
    <property type="entry name" value="HTH_ARAC_FAMILY_2"/>
    <property type="match status" value="1"/>
</dbReference>
<dbReference type="Gene3D" id="3.20.80.10">
    <property type="entry name" value="Regulatory factor, effector binding domain"/>
    <property type="match status" value="1"/>
</dbReference>
<dbReference type="InterPro" id="IPR029442">
    <property type="entry name" value="GyrI-like"/>
</dbReference>
<gene>
    <name evidence="5" type="ORF">RCG21_16255</name>
</gene>
<dbReference type="Pfam" id="PF06445">
    <property type="entry name" value="GyrI-like"/>
    <property type="match status" value="1"/>
</dbReference>
<dbReference type="SUPFAM" id="SSF55136">
    <property type="entry name" value="Probable bacterial effector-binding domain"/>
    <property type="match status" value="1"/>
</dbReference>
<dbReference type="InterPro" id="IPR018062">
    <property type="entry name" value="HTH_AraC-typ_CS"/>
</dbReference>
<reference evidence="5" key="1">
    <citation type="submission" date="2023-08" db="EMBL/GenBank/DDBJ databases">
        <title>Nitrogen cycling bacteria in agricultural field soils.</title>
        <authorList>
            <person name="Jang J."/>
        </authorList>
    </citation>
    <scope>NUCLEOTIDE SEQUENCE</scope>
    <source>
        <strain evidence="5">PS3-36</strain>
    </source>
</reference>
<keyword evidence="6" id="KW-1185">Reference proteome</keyword>
<dbReference type="RefSeq" id="WP_308913388.1">
    <property type="nucleotide sequence ID" value="NZ_JAVGVR010000001.1"/>
</dbReference>
<dbReference type="PRINTS" id="PR00032">
    <property type="entry name" value="HTHARAC"/>
</dbReference>
<accession>A0AA90QXB8</accession>
<proteinExistence type="predicted"/>
<sequence>MDLLKSMNDAMRYIEDNLTNEIDFKVVARIAHCSEYHFKRMFSFLAGITLSEYLRRRRLSLAAFELSNSNLKIIDIGVKYGYNSPDSFTRAFQNLHGVTPSEARNNGQQLKAFPPMTFQLSIRGGNEMNYRIEQKKAFNIVGIMKRVPIIFEGENQEITAMWKSLTMEKIDQLKKLSNVEPKGMIQASTNFSDGRMEEKGELDQYIGVATTQKCPENFSKLEVPALTWAIFESTGPFPSTLQETWGRIFSEWFPSSNYQVTEGPEILSIKTKDLTSPSVKSEILIPVLKK</sequence>
<dbReference type="PROSITE" id="PS00041">
    <property type="entry name" value="HTH_ARAC_FAMILY_1"/>
    <property type="match status" value="1"/>
</dbReference>
<keyword evidence="3" id="KW-0804">Transcription</keyword>
<dbReference type="SMART" id="SM00342">
    <property type="entry name" value="HTH_ARAC"/>
    <property type="match status" value="1"/>
</dbReference>
<dbReference type="PANTHER" id="PTHR47504">
    <property type="entry name" value="RIGHT ORIGIN-BINDING PROTEIN"/>
    <property type="match status" value="1"/>
</dbReference>
<evidence type="ECO:0000256" key="1">
    <source>
        <dbReference type="ARBA" id="ARBA00023015"/>
    </source>
</evidence>
<dbReference type="InterPro" id="IPR020449">
    <property type="entry name" value="Tscrpt_reg_AraC-type_HTH"/>
</dbReference>